<dbReference type="AlphaFoldDB" id="A0A1T2KXR2"/>
<reference evidence="3 4" key="1">
    <citation type="submission" date="2016-11" db="EMBL/GenBank/DDBJ databases">
        <title>Mixed transmission modes and dynamic genome evolution in an obligate animal-bacterial symbiosis.</title>
        <authorList>
            <person name="Russell S.L."/>
            <person name="Corbett-Detig R.B."/>
            <person name="Cavanaugh C.M."/>
        </authorList>
    </citation>
    <scope>NUCLEOTIDE SEQUENCE [LARGE SCALE GENOMIC DNA]</scope>
    <source>
        <strain evidence="3">Se-Cadez</strain>
    </source>
</reference>
<proteinExistence type="predicted"/>
<sequence>METIELISLTLGVAWASGINLYAAVLVLGYLGLTGHVDLPPGLEVLSNPLLMGAAGFMYMVEFFADKTPGVDTGWDILHTFIRIPAGAVLAAGMAEGIGVSEAAEFAALLIGGGVAAATHATKTGTRALINTSPEPTTNWTASILEDIAVIGGLWASLNYPIAFVAALILFFALVIWLLPKIWRALKRIARAIGEFFSGSKREDDLPPSSTGKRSDILHALYHDANEKPKIGS</sequence>
<dbReference type="EMBL" id="MPRJ01000005">
    <property type="protein sequence ID" value="OOZ37638.1"/>
    <property type="molecule type" value="Genomic_DNA"/>
</dbReference>
<keyword evidence="1" id="KW-0812">Transmembrane</keyword>
<keyword evidence="1" id="KW-1133">Transmembrane helix</keyword>
<evidence type="ECO:0000313" key="4">
    <source>
        <dbReference type="Proteomes" id="UP000190896"/>
    </source>
</evidence>
<evidence type="ECO:0000256" key="1">
    <source>
        <dbReference type="SAM" id="Phobius"/>
    </source>
</evidence>
<accession>A0A1T2KXR2</accession>
<dbReference type="Pfam" id="PF13548">
    <property type="entry name" value="DUF4126"/>
    <property type="match status" value="1"/>
</dbReference>
<dbReference type="RefSeq" id="WP_078485712.1">
    <property type="nucleotide sequence ID" value="NZ_MPRJ01000005.1"/>
</dbReference>
<feature type="transmembrane region" description="Helical" evidence="1">
    <location>
        <begin position="45"/>
        <end position="65"/>
    </location>
</feature>
<comment type="caution">
    <text evidence="3">The sequence shown here is derived from an EMBL/GenBank/DDBJ whole genome shotgun (WGS) entry which is preliminary data.</text>
</comment>
<evidence type="ECO:0000313" key="3">
    <source>
        <dbReference type="EMBL" id="OOZ37638.1"/>
    </source>
</evidence>
<feature type="domain" description="DUF4126" evidence="2">
    <location>
        <begin position="8"/>
        <end position="181"/>
    </location>
</feature>
<keyword evidence="1" id="KW-0472">Membrane</keyword>
<dbReference type="OrthoDB" id="181455at2"/>
<protein>
    <recommendedName>
        <fullName evidence="2">DUF4126 domain-containing protein</fullName>
    </recommendedName>
</protein>
<feature type="transmembrane region" description="Helical" evidence="1">
    <location>
        <begin position="160"/>
        <end position="179"/>
    </location>
</feature>
<gene>
    <name evidence="3" type="ORF">BOW51_01250</name>
</gene>
<name>A0A1T2KXR2_9GAMM</name>
<dbReference type="InterPro" id="IPR025196">
    <property type="entry name" value="DUF4126"/>
</dbReference>
<feature type="transmembrane region" description="Helical" evidence="1">
    <location>
        <begin position="6"/>
        <end position="33"/>
    </location>
</feature>
<evidence type="ECO:0000259" key="2">
    <source>
        <dbReference type="Pfam" id="PF13548"/>
    </source>
</evidence>
<keyword evidence="4" id="KW-1185">Reference proteome</keyword>
<dbReference type="Proteomes" id="UP000190896">
    <property type="component" value="Unassembled WGS sequence"/>
</dbReference>
<organism evidence="3 4">
    <name type="scientific">Solemya velesiana gill symbiont</name>
    <dbReference type="NCBI Taxonomy" id="1918948"/>
    <lineage>
        <taxon>Bacteria</taxon>
        <taxon>Pseudomonadati</taxon>
        <taxon>Pseudomonadota</taxon>
        <taxon>Gammaproteobacteria</taxon>
        <taxon>sulfur-oxidizing symbionts</taxon>
    </lineage>
</organism>